<keyword evidence="2" id="KW-1185">Reference proteome</keyword>
<gene>
    <name evidence="1" type="ORF">V6N12_012433</name>
</gene>
<dbReference type="EMBL" id="JBBPBM010000866">
    <property type="protein sequence ID" value="KAK8490298.1"/>
    <property type="molecule type" value="Genomic_DNA"/>
</dbReference>
<evidence type="ECO:0000313" key="2">
    <source>
        <dbReference type="Proteomes" id="UP001472677"/>
    </source>
</evidence>
<proteinExistence type="predicted"/>
<protein>
    <submittedName>
        <fullName evidence="1">Uncharacterized protein</fullName>
    </submittedName>
</protein>
<sequence>MSPYMGGPAVLNPYYSQLGGFWTRLLPLQPQAKGCQIALADIYTVWLHEERQPAAASCCSILSRPAVLCLLSFPGKPVFGSSLGLGQIRQGNQLSRASQLPLQAIEKQEISSYIRQYSHGK</sequence>
<name>A0ABR2AC05_9ROSI</name>
<dbReference type="Proteomes" id="UP001472677">
    <property type="component" value="Unassembled WGS sequence"/>
</dbReference>
<organism evidence="1 2">
    <name type="scientific">Hibiscus sabdariffa</name>
    <name type="common">roselle</name>
    <dbReference type="NCBI Taxonomy" id="183260"/>
    <lineage>
        <taxon>Eukaryota</taxon>
        <taxon>Viridiplantae</taxon>
        <taxon>Streptophyta</taxon>
        <taxon>Embryophyta</taxon>
        <taxon>Tracheophyta</taxon>
        <taxon>Spermatophyta</taxon>
        <taxon>Magnoliopsida</taxon>
        <taxon>eudicotyledons</taxon>
        <taxon>Gunneridae</taxon>
        <taxon>Pentapetalae</taxon>
        <taxon>rosids</taxon>
        <taxon>malvids</taxon>
        <taxon>Malvales</taxon>
        <taxon>Malvaceae</taxon>
        <taxon>Malvoideae</taxon>
        <taxon>Hibiscus</taxon>
    </lineage>
</organism>
<evidence type="ECO:0000313" key="1">
    <source>
        <dbReference type="EMBL" id="KAK8490298.1"/>
    </source>
</evidence>
<accession>A0ABR2AC05</accession>
<reference evidence="1 2" key="1">
    <citation type="journal article" date="2024" name="G3 (Bethesda)">
        <title>Genome assembly of Hibiscus sabdariffa L. provides insights into metabolisms of medicinal natural products.</title>
        <authorList>
            <person name="Kim T."/>
        </authorList>
    </citation>
    <scope>NUCLEOTIDE SEQUENCE [LARGE SCALE GENOMIC DNA]</scope>
    <source>
        <strain evidence="1">TK-2024</strain>
        <tissue evidence="1">Old leaves</tissue>
    </source>
</reference>
<comment type="caution">
    <text evidence="1">The sequence shown here is derived from an EMBL/GenBank/DDBJ whole genome shotgun (WGS) entry which is preliminary data.</text>
</comment>